<evidence type="ECO:0000313" key="10">
    <source>
        <dbReference type="EMBL" id="PIK35611.1"/>
    </source>
</evidence>
<dbReference type="InterPro" id="IPR000436">
    <property type="entry name" value="Sushi_SCR_CCP_dom"/>
</dbReference>
<evidence type="ECO:0000256" key="7">
    <source>
        <dbReference type="PROSITE-ProRule" id="PRU00302"/>
    </source>
</evidence>
<proteinExistence type="predicted"/>
<keyword evidence="11" id="KW-1185">Reference proteome</keyword>
<keyword evidence="5 7" id="KW-1015">Disulfide bond</keyword>
<dbReference type="Pfam" id="PF22633">
    <property type="entry name" value="F5_F8_type_C_2"/>
    <property type="match status" value="1"/>
</dbReference>
<dbReference type="SUPFAM" id="SSF57535">
    <property type="entry name" value="Complement control module/SCR domain"/>
    <property type="match status" value="6"/>
</dbReference>
<evidence type="ECO:0000256" key="6">
    <source>
        <dbReference type="ARBA" id="ARBA00023180"/>
    </source>
</evidence>
<accession>A0A2G8JIQ4</accession>
<feature type="domain" description="Sushi" evidence="9">
    <location>
        <begin position="192"/>
        <end position="253"/>
    </location>
</feature>
<evidence type="ECO:0000259" key="9">
    <source>
        <dbReference type="PROSITE" id="PS50923"/>
    </source>
</evidence>
<feature type="disulfide bond" evidence="7">
    <location>
        <begin position="916"/>
        <end position="943"/>
    </location>
</feature>
<evidence type="ECO:0000313" key="11">
    <source>
        <dbReference type="Proteomes" id="UP000230750"/>
    </source>
</evidence>
<dbReference type="GO" id="GO:0046872">
    <property type="term" value="F:metal ion binding"/>
    <property type="evidence" value="ECO:0007669"/>
    <property type="project" value="UniProtKB-KW"/>
</dbReference>
<feature type="domain" description="Sushi" evidence="9">
    <location>
        <begin position="641"/>
        <end position="707"/>
    </location>
</feature>
<dbReference type="Pfam" id="PF00084">
    <property type="entry name" value="Sushi"/>
    <property type="match status" value="5"/>
</dbReference>
<dbReference type="SUPFAM" id="SSF49785">
    <property type="entry name" value="Galactose-binding domain-like"/>
    <property type="match status" value="1"/>
</dbReference>
<dbReference type="SMART" id="SM00409">
    <property type="entry name" value="IG"/>
    <property type="match status" value="2"/>
</dbReference>
<comment type="caution">
    <text evidence="7">Lacks conserved residue(s) required for the propagation of feature annotation.</text>
</comment>
<sequence length="946" mass="104041">PCVHQNIRNGRVHYSTDNPEQGTTRNVACKVGYRATEMEDSVCDVGSWTTALPECVESPCPPLVNRPDNLAVTYSEENDGSHYPHSTKATFHCVEEGFVLENFNEDQLTCRRGEWRGPSTNPRCTIAKCLAVSSVDYLTIFYDGASSSENEFDPDTELEVSCRDGLFPDRTESSICRNGQWSPSIPRCTSAANCRPVLLEEGREIIYFDDRSYVHGSNLTVSCDNDDDTVLIGSMTSKCNNGTWNPPVGKCLVNGEHINGTDAFVNSGADLAVNGLTVENGRCSQTQTTHQWWFVDLGANFAVREIQIYHHDDQNALLNAEVRVGQEAGSETNQNTLVGRVTDVSSNPVRITVNGNVEGRFVSVDHTGSSNPLVLCEVQIFGDLLGDPCDNGCVVPRSLANGRYSVRRGNVDSTVAPGNCFEDNYLRVECNPGNSLTGGRYYTCDQTTGKLDYHNTGYREMLSDCGSSCPRPQINPNVLYYVGENNDPIGDRTAFNRAEEIYSKCEDPRYQLHVGHNRRRCQRGTWTPGVWTGSAPRCDISQLHMDISPTTSLTISPSGQFVLVTPMDEVTISCRNRFNGAQLSGDTLIRKNGEDTHGERSNDTFVFRLVIINPTAEDSGIYTCLSSGLSHSISVAFEETPVCSSPATNPHVIVLVGENNLPIASRVSFSEGERLAFLCEDDMTLVGANSIECIEGQWTGRIPTCEDNRCSRPHIFPNIIANVGVGEDTTEIGNRQSFMGGETITFRCDDVRFQILVGPIHRQCIDGEWTERAPRCETSLIKVGVDNTILKTVSPDGTFIVYPIEGTVFINCQLRTGARIGNSATITTDSTTQPSQRAYTAGKLKRLRLRNPTSGHDGTYTCEAETLSHSIRVKFQDIRCPAPGNVSNGRLAYVRASANTLNPHAYILNEKVTLQCNPGYHASSNQESWCNYQGQWSPPLSSCIAH</sequence>
<dbReference type="OrthoDB" id="10051774at2759"/>
<dbReference type="Gene3D" id="2.60.40.10">
    <property type="entry name" value="Immunoglobulins"/>
    <property type="match status" value="1"/>
</dbReference>
<feature type="non-terminal residue" evidence="10">
    <location>
        <position position="1"/>
    </location>
</feature>
<organism evidence="10 11">
    <name type="scientific">Stichopus japonicus</name>
    <name type="common">Sea cucumber</name>
    <dbReference type="NCBI Taxonomy" id="307972"/>
    <lineage>
        <taxon>Eukaryota</taxon>
        <taxon>Metazoa</taxon>
        <taxon>Echinodermata</taxon>
        <taxon>Eleutherozoa</taxon>
        <taxon>Echinozoa</taxon>
        <taxon>Holothuroidea</taxon>
        <taxon>Aspidochirotacea</taxon>
        <taxon>Aspidochirotida</taxon>
        <taxon>Stichopodidae</taxon>
        <taxon>Apostichopus</taxon>
    </lineage>
</organism>
<dbReference type="InterPro" id="IPR050350">
    <property type="entry name" value="Compl-Cell_Adhes-Reg"/>
</dbReference>
<evidence type="ECO:0000256" key="5">
    <source>
        <dbReference type="ARBA" id="ARBA00023157"/>
    </source>
</evidence>
<comment type="caution">
    <text evidence="10">The sequence shown here is derived from an EMBL/GenBank/DDBJ whole genome shotgun (WGS) entry which is preliminary data.</text>
</comment>
<evidence type="ECO:0000256" key="8">
    <source>
        <dbReference type="SAM" id="MobiDB-lite"/>
    </source>
</evidence>
<dbReference type="PANTHER" id="PTHR19325">
    <property type="entry name" value="COMPLEMENT COMPONENT-RELATED SUSHI DOMAIN-CONTAINING"/>
    <property type="match status" value="1"/>
</dbReference>
<dbReference type="Pfam" id="PF00047">
    <property type="entry name" value="ig"/>
    <property type="match status" value="1"/>
</dbReference>
<dbReference type="SMART" id="SM00607">
    <property type="entry name" value="FTP"/>
    <property type="match status" value="1"/>
</dbReference>
<keyword evidence="2" id="KW-0479">Metal-binding</keyword>
<dbReference type="InterPro" id="IPR008979">
    <property type="entry name" value="Galactose-bd-like_sf"/>
</dbReference>
<dbReference type="SUPFAM" id="SSF48726">
    <property type="entry name" value="Immunoglobulin"/>
    <property type="match status" value="1"/>
</dbReference>
<protein>
    <submittedName>
        <fullName evidence="10">Putative sushi, von Willebrand factor</fullName>
    </submittedName>
</protein>
<keyword evidence="6" id="KW-0325">Glycoprotein</keyword>
<dbReference type="Proteomes" id="UP000230750">
    <property type="component" value="Unassembled WGS sequence"/>
</dbReference>
<dbReference type="InterPro" id="IPR035976">
    <property type="entry name" value="Sushi/SCR/CCP_sf"/>
</dbReference>
<feature type="domain" description="Sushi" evidence="9">
    <location>
        <begin position="708"/>
        <end position="778"/>
    </location>
</feature>
<feature type="domain" description="Sushi" evidence="9">
    <location>
        <begin position="127"/>
        <end position="190"/>
    </location>
</feature>
<dbReference type="InterPro" id="IPR013783">
    <property type="entry name" value="Ig-like_fold"/>
</dbReference>
<evidence type="ECO:0000256" key="1">
    <source>
        <dbReference type="ARBA" id="ARBA00022659"/>
    </source>
</evidence>
<keyword evidence="1 7" id="KW-0768">Sushi</keyword>
<dbReference type="SMART" id="SM00032">
    <property type="entry name" value="CCP"/>
    <property type="match status" value="8"/>
</dbReference>
<evidence type="ECO:0000256" key="3">
    <source>
        <dbReference type="ARBA" id="ARBA00022737"/>
    </source>
</evidence>
<feature type="region of interest" description="Disordered" evidence="8">
    <location>
        <begin position="1"/>
        <end position="21"/>
    </location>
</feature>
<name>A0A2G8JIQ4_STIJA</name>
<feature type="domain" description="Sushi" evidence="9">
    <location>
        <begin position="467"/>
        <end position="540"/>
    </location>
</feature>
<feature type="domain" description="Sushi" evidence="9">
    <location>
        <begin position="878"/>
        <end position="945"/>
    </location>
</feature>
<dbReference type="PROSITE" id="PS50923">
    <property type="entry name" value="SUSHI"/>
    <property type="match status" value="8"/>
</dbReference>
<dbReference type="EMBL" id="MRZV01001861">
    <property type="protein sequence ID" value="PIK35611.1"/>
    <property type="molecule type" value="Genomic_DNA"/>
</dbReference>
<dbReference type="InterPro" id="IPR003599">
    <property type="entry name" value="Ig_sub"/>
</dbReference>
<reference evidence="10 11" key="1">
    <citation type="journal article" date="2017" name="PLoS Biol.">
        <title>The sea cucumber genome provides insights into morphological evolution and visceral regeneration.</title>
        <authorList>
            <person name="Zhang X."/>
            <person name="Sun L."/>
            <person name="Yuan J."/>
            <person name="Sun Y."/>
            <person name="Gao Y."/>
            <person name="Zhang L."/>
            <person name="Li S."/>
            <person name="Dai H."/>
            <person name="Hamel J.F."/>
            <person name="Liu C."/>
            <person name="Yu Y."/>
            <person name="Liu S."/>
            <person name="Lin W."/>
            <person name="Guo K."/>
            <person name="Jin S."/>
            <person name="Xu P."/>
            <person name="Storey K.B."/>
            <person name="Huan P."/>
            <person name="Zhang T."/>
            <person name="Zhou Y."/>
            <person name="Zhang J."/>
            <person name="Lin C."/>
            <person name="Li X."/>
            <person name="Xing L."/>
            <person name="Huo D."/>
            <person name="Sun M."/>
            <person name="Wang L."/>
            <person name="Mercier A."/>
            <person name="Li F."/>
            <person name="Yang H."/>
            <person name="Xiang J."/>
        </authorList>
    </citation>
    <scope>NUCLEOTIDE SEQUENCE [LARGE SCALE GENOMIC DNA]</scope>
    <source>
        <strain evidence="10">Shaxun</strain>
        <tissue evidence="10">Muscle</tissue>
    </source>
</reference>
<keyword evidence="3" id="KW-0677">Repeat</keyword>
<dbReference type="AlphaFoldDB" id="A0A2G8JIQ4"/>
<dbReference type="CDD" id="cd00033">
    <property type="entry name" value="CCP"/>
    <property type="match status" value="6"/>
</dbReference>
<evidence type="ECO:0000256" key="2">
    <source>
        <dbReference type="ARBA" id="ARBA00022723"/>
    </source>
</evidence>
<keyword evidence="4" id="KW-0106">Calcium</keyword>
<dbReference type="InterPro" id="IPR013151">
    <property type="entry name" value="Immunoglobulin_dom"/>
</dbReference>
<gene>
    <name evidence="10" type="ORF">BSL78_27562</name>
</gene>
<feature type="domain" description="Sushi" evidence="9">
    <location>
        <begin position="1"/>
        <end position="57"/>
    </location>
</feature>
<dbReference type="Gene3D" id="2.60.120.260">
    <property type="entry name" value="Galactose-binding domain-like"/>
    <property type="match status" value="1"/>
</dbReference>
<feature type="domain" description="Sushi" evidence="9">
    <location>
        <begin position="58"/>
        <end position="126"/>
    </location>
</feature>
<dbReference type="Gene3D" id="2.10.70.10">
    <property type="entry name" value="Complement Module, domain 1"/>
    <property type="match status" value="7"/>
</dbReference>
<dbReference type="InterPro" id="IPR036179">
    <property type="entry name" value="Ig-like_dom_sf"/>
</dbReference>
<dbReference type="InterPro" id="IPR006585">
    <property type="entry name" value="FTP1"/>
</dbReference>
<dbReference type="PANTHER" id="PTHR19325:SF575">
    <property type="entry name" value="LOCOMOTION-RELATED PROTEIN HIKARU GENKI"/>
    <property type="match status" value="1"/>
</dbReference>
<evidence type="ECO:0000256" key="4">
    <source>
        <dbReference type="ARBA" id="ARBA00022837"/>
    </source>
</evidence>